<comment type="caution">
    <text evidence="1">The sequence shown here is derived from an EMBL/GenBank/DDBJ whole genome shotgun (WGS) entry which is preliminary data.</text>
</comment>
<dbReference type="OrthoDB" id="3264463at2"/>
<accession>A0A2T0SAJ4</accession>
<reference evidence="1 2" key="1">
    <citation type="submission" date="2018-03" db="EMBL/GenBank/DDBJ databases">
        <title>Genomic Encyclopedia of Archaeal and Bacterial Type Strains, Phase II (KMG-II): from individual species to whole genera.</title>
        <authorList>
            <person name="Goeker M."/>
        </authorList>
    </citation>
    <scope>NUCLEOTIDE SEQUENCE [LARGE SCALE GENOMIC DNA]</scope>
    <source>
        <strain evidence="1 2">DSM 44720</strain>
    </source>
</reference>
<name>A0A2T0SAJ4_9PSEU</name>
<dbReference type="EMBL" id="PVTF01000024">
    <property type="protein sequence ID" value="PRY30333.1"/>
    <property type="molecule type" value="Genomic_DNA"/>
</dbReference>
<dbReference type="InterPro" id="IPR025447">
    <property type="entry name" value="DUF4192"/>
</dbReference>
<evidence type="ECO:0000313" key="2">
    <source>
        <dbReference type="Proteomes" id="UP000239494"/>
    </source>
</evidence>
<evidence type="ECO:0000313" key="1">
    <source>
        <dbReference type="EMBL" id="PRY30333.1"/>
    </source>
</evidence>
<keyword evidence="2" id="KW-1185">Reference proteome</keyword>
<proteinExistence type="predicted"/>
<protein>
    <submittedName>
        <fullName evidence="1">Uncharacterized protein DUF4192</fullName>
    </submittedName>
</protein>
<dbReference type="Pfam" id="PF13830">
    <property type="entry name" value="DUF4192"/>
    <property type="match status" value="1"/>
</dbReference>
<dbReference type="Proteomes" id="UP000239494">
    <property type="component" value="Unassembled WGS sequence"/>
</dbReference>
<gene>
    <name evidence="1" type="ORF">CLV43_12465</name>
</gene>
<dbReference type="AlphaFoldDB" id="A0A2T0SAJ4"/>
<sequence length="346" mass="36548">MRTAQPFPVQVENPGDLIAALPYLLAFHPVDSLVALVLGRTGPKRVVLSLRVDLPAPRHRRALAHQLLVPITETEGPVVLVVVGGGTADPPHSLPHRGLVESMWAALDSEGVEVACTVWTSATAHGAPWISYGDPTDRGTVADPDSSEMAAACTAAGMVTFASRADLAAVVAPDDDESLARRAKLLDEATLAAEDAYDPEQAAHQGVALVGRAVAEAADRATPLADEEVVALTIALGDMWVRDRCLAFAIGPQVMAAERLWTELTRVTPIPERAQPAALLAFSAYLRGDGALASVALDQAEEAHPNHRLASLLRGALDAALPPEQLTRMILNASRSGWSSDGPRWP</sequence>
<organism evidence="1 2">
    <name type="scientific">Umezawaea tangerina</name>
    <dbReference type="NCBI Taxonomy" id="84725"/>
    <lineage>
        <taxon>Bacteria</taxon>
        <taxon>Bacillati</taxon>
        <taxon>Actinomycetota</taxon>
        <taxon>Actinomycetes</taxon>
        <taxon>Pseudonocardiales</taxon>
        <taxon>Pseudonocardiaceae</taxon>
        <taxon>Umezawaea</taxon>
    </lineage>
</organism>
<dbReference type="RefSeq" id="WP_106196771.1">
    <property type="nucleotide sequence ID" value="NZ_PVTF01000024.1"/>
</dbReference>